<dbReference type="InterPro" id="IPR020785">
    <property type="entry name" value="Ribosomal_uL11_CS"/>
</dbReference>
<dbReference type="PROSITE" id="PS00359">
    <property type="entry name" value="RIBOSOMAL_L11"/>
    <property type="match status" value="1"/>
</dbReference>
<keyword evidence="8" id="KW-1185">Reference proteome</keyword>
<dbReference type="SMART" id="SM00649">
    <property type="entry name" value="RL11"/>
    <property type="match status" value="1"/>
</dbReference>
<dbReference type="CDD" id="cd00349">
    <property type="entry name" value="Ribosomal_L11"/>
    <property type="match status" value="1"/>
</dbReference>
<feature type="domain" description="Large ribosomal subunit protein uL11 N-terminal" evidence="6">
    <location>
        <begin position="15"/>
        <end position="69"/>
    </location>
</feature>
<dbReference type="InterPro" id="IPR036769">
    <property type="entry name" value="Ribosomal_uL11_C_sf"/>
</dbReference>
<dbReference type="PANTHER" id="PTHR11661:SF2">
    <property type="entry name" value="LARGE RIBOSOMAL SUBUNIT PROTEIN UL11"/>
    <property type="match status" value="1"/>
</dbReference>
<dbReference type="GO" id="GO:0022625">
    <property type="term" value="C:cytosolic large ribosomal subunit"/>
    <property type="evidence" value="ECO:0007669"/>
    <property type="project" value="TreeGrafter"/>
</dbReference>
<dbReference type="GO" id="GO:0002181">
    <property type="term" value="P:cytoplasmic translation"/>
    <property type="evidence" value="ECO:0007669"/>
    <property type="project" value="UniProtKB-ARBA"/>
</dbReference>
<dbReference type="PANTHER" id="PTHR11661">
    <property type="entry name" value="60S RIBOSOMAL PROTEIN L12"/>
    <property type="match status" value="1"/>
</dbReference>
<dbReference type="FunFam" id="3.30.1550.10:FF:000002">
    <property type="entry name" value="60S ribosomal protein L12"/>
    <property type="match status" value="1"/>
</dbReference>
<gene>
    <name evidence="7" type="ORF">BCR36DRAFT_585254</name>
</gene>
<comment type="similarity">
    <text evidence="1 4">Belongs to the universal ribosomal protein uL11 family.</text>
</comment>
<dbReference type="GO" id="GO:0070180">
    <property type="term" value="F:large ribosomal subunit rRNA binding"/>
    <property type="evidence" value="ECO:0007669"/>
    <property type="project" value="TreeGrafter"/>
</dbReference>
<dbReference type="InterPro" id="IPR000911">
    <property type="entry name" value="Ribosomal_uL11"/>
</dbReference>
<dbReference type="FunFam" id="1.10.10.250:FF:000002">
    <property type="entry name" value="60S ribosomal protein L12"/>
    <property type="match status" value="1"/>
</dbReference>
<reference evidence="7 8" key="1">
    <citation type="submission" date="2016-08" db="EMBL/GenBank/DDBJ databases">
        <title>Genomes of anaerobic fungi encode conserved fungal cellulosomes for biomass hydrolysis.</title>
        <authorList>
            <consortium name="DOE Joint Genome Institute"/>
            <person name="Haitjema C.H."/>
            <person name="Gilmore S.P."/>
            <person name="Henske J.K."/>
            <person name="Solomon K.V."/>
            <person name="De Groot R."/>
            <person name="Kuo A."/>
            <person name="Mondo S.J."/>
            <person name="Salamov A.A."/>
            <person name="Labutti K."/>
            <person name="Zhao Z."/>
            <person name="Chiniquy J."/>
            <person name="Barry K."/>
            <person name="Brewer H.M."/>
            <person name="Purvine S.O."/>
            <person name="Wright A.T."/>
            <person name="Boxma B."/>
            <person name="Van Alen T."/>
            <person name="Hackstein J.H."/>
            <person name="Baker S.E."/>
            <person name="Grigoriev I.V."/>
            <person name="O'Malley M.A."/>
        </authorList>
    </citation>
    <scope>NUCLEOTIDE SEQUENCE [LARGE SCALE GENOMIC DNA]</scope>
    <source>
        <strain evidence="8">finn</strain>
    </source>
</reference>
<name>A0A1Y1V3N6_9FUNG</name>
<dbReference type="InterPro" id="IPR020784">
    <property type="entry name" value="Ribosomal_uL11_N"/>
</dbReference>
<evidence type="ECO:0000313" key="7">
    <source>
        <dbReference type="EMBL" id="ORX46435.1"/>
    </source>
</evidence>
<dbReference type="InterPro" id="IPR020783">
    <property type="entry name" value="Ribosomal_uL11_C"/>
</dbReference>
<dbReference type="OrthoDB" id="1478556at2759"/>
<dbReference type="STRING" id="1754191.A0A1Y1V3N6"/>
<dbReference type="AlphaFoldDB" id="A0A1Y1V3N6"/>
<keyword evidence="2 4" id="KW-0689">Ribosomal protein</keyword>
<comment type="caution">
    <text evidence="7">The sequence shown here is derived from an EMBL/GenBank/DDBJ whole genome shotgun (WGS) entry which is preliminary data.</text>
</comment>
<organism evidence="7 8">
    <name type="scientific">Piromyces finnis</name>
    <dbReference type="NCBI Taxonomy" id="1754191"/>
    <lineage>
        <taxon>Eukaryota</taxon>
        <taxon>Fungi</taxon>
        <taxon>Fungi incertae sedis</taxon>
        <taxon>Chytridiomycota</taxon>
        <taxon>Chytridiomycota incertae sedis</taxon>
        <taxon>Neocallimastigomycetes</taxon>
        <taxon>Neocallimastigales</taxon>
        <taxon>Neocallimastigaceae</taxon>
        <taxon>Piromyces</taxon>
    </lineage>
</organism>
<feature type="domain" description="Large ribosomal subunit protein uL11 C-terminal" evidence="5">
    <location>
        <begin position="74"/>
        <end position="143"/>
    </location>
</feature>
<accession>A0A1Y1V3N6</accession>
<evidence type="ECO:0000259" key="5">
    <source>
        <dbReference type="Pfam" id="PF00298"/>
    </source>
</evidence>
<evidence type="ECO:0000256" key="1">
    <source>
        <dbReference type="ARBA" id="ARBA00010537"/>
    </source>
</evidence>
<proteinExistence type="inferred from homology"/>
<evidence type="ECO:0000256" key="3">
    <source>
        <dbReference type="ARBA" id="ARBA00023274"/>
    </source>
</evidence>
<dbReference type="Pfam" id="PF03946">
    <property type="entry name" value="Ribosomal_L11_N"/>
    <property type="match status" value="1"/>
</dbReference>
<protein>
    <submittedName>
        <fullName evidence="7">60S ribosomal protein L12</fullName>
    </submittedName>
</protein>
<evidence type="ECO:0000256" key="4">
    <source>
        <dbReference type="RuleBase" id="RU003978"/>
    </source>
</evidence>
<dbReference type="GO" id="GO:0003735">
    <property type="term" value="F:structural constituent of ribosome"/>
    <property type="evidence" value="ECO:0007669"/>
    <property type="project" value="InterPro"/>
</dbReference>
<dbReference type="Proteomes" id="UP000193719">
    <property type="component" value="Unassembled WGS sequence"/>
</dbReference>
<evidence type="ECO:0000256" key="2">
    <source>
        <dbReference type="ARBA" id="ARBA00022980"/>
    </source>
</evidence>
<evidence type="ECO:0000259" key="6">
    <source>
        <dbReference type="Pfam" id="PF03946"/>
    </source>
</evidence>
<dbReference type="EMBL" id="MCFH01000035">
    <property type="protein sequence ID" value="ORX46435.1"/>
    <property type="molecule type" value="Genomic_DNA"/>
</dbReference>
<keyword evidence="3 4" id="KW-0687">Ribonucleoprotein</keyword>
<dbReference type="GO" id="GO:0000027">
    <property type="term" value="P:ribosomal large subunit assembly"/>
    <property type="evidence" value="ECO:0007669"/>
    <property type="project" value="UniProtKB-ARBA"/>
</dbReference>
<dbReference type="InterPro" id="IPR036796">
    <property type="entry name" value="Ribosomal_uL11_N_sf"/>
</dbReference>
<dbReference type="SUPFAM" id="SSF46906">
    <property type="entry name" value="Ribosomal protein L11, C-terminal domain"/>
    <property type="match status" value="1"/>
</dbReference>
<sequence>MPPKNDPSEIKYVVLRTTGGEVAGGSTLAPKIGPLGLNPKKVGDDIAKATQAYKGLRLTVRLVIQNRQAKVEIVPSASTLIIKALKEPVRDRKKEKNIKHDGNLTLDEVIEIARTMREKSYAKDLAGVVREILGTCFSIGCTVEGQSPVDVTEQIKNGEIDIPSE</sequence>
<evidence type="ECO:0000313" key="8">
    <source>
        <dbReference type="Proteomes" id="UP000193719"/>
    </source>
</evidence>
<dbReference type="HAMAP" id="MF_00736">
    <property type="entry name" value="Ribosomal_uL11"/>
    <property type="match status" value="1"/>
</dbReference>
<dbReference type="SUPFAM" id="SSF54747">
    <property type="entry name" value="Ribosomal L11/L12e N-terminal domain"/>
    <property type="match status" value="1"/>
</dbReference>
<dbReference type="Gene3D" id="1.10.10.250">
    <property type="entry name" value="Ribosomal protein L11, C-terminal domain"/>
    <property type="match status" value="1"/>
</dbReference>
<reference evidence="7 8" key="2">
    <citation type="submission" date="2016-08" db="EMBL/GenBank/DDBJ databases">
        <title>Pervasive Adenine N6-methylation of Active Genes in Fungi.</title>
        <authorList>
            <consortium name="DOE Joint Genome Institute"/>
            <person name="Mondo S.J."/>
            <person name="Dannebaum R.O."/>
            <person name="Kuo R.C."/>
            <person name="Labutti K."/>
            <person name="Haridas S."/>
            <person name="Kuo A."/>
            <person name="Salamov A."/>
            <person name="Ahrendt S.R."/>
            <person name="Lipzen A."/>
            <person name="Sullivan W."/>
            <person name="Andreopoulos W.B."/>
            <person name="Clum A."/>
            <person name="Lindquist E."/>
            <person name="Daum C."/>
            <person name="Ramamoorthy G.K."/>
            <person name="Gryganskyi A."/>
            <person name="Culley D."/>
            <person name="Magnuson J.K."/>
            <person name="James T.Y."/>
            <person name="O'Malley M.A."/>
            <person name="Stajich J.E."/>
            <person name="Spatafora J.W."/>
            <person name="Visel A."/>
            <person name="Grigoriev I.V."/>
        </authorList>
    </citation>
    <scope>NUCLEOTIDE SEQUENCE [LARGE SCALE GENOMIC DNA]</scope>
    <source>
        <strain evidence="8">finn</strain>
    </source>
</reference>
<dbReference type="Gene3D" id="3.30.1550.10">
    <property type="entry name" value="Ribosomal protein L11/L12, N-terminal domain"/>
    <property type="match status" value="1"/>
</dbReference>
<dbReference type="Pfam" id="PF00298">
    <property type="entry name" value="Ribosomal_L11"/>
    <property type="match status" value="1"/>
</dbReference>